<evidence type="ECO:0000313" key="4">
    <source>
        <dbReference type="Proteomes" id="UP000748756"/>
    </source>
</evidence>
<dbReference type="InterPro" id="IPR036047">
    <property type="entry name" value="F-box-like_dom_sf"/>
</dbReference>
<evidence type="ECO:0000259" key="2">
    <source>
        <dbReference type="Pfam" id="PF12937"/>
    </source>
</evidence>
<dbReference type="Gene3D" id="1.20.1280.50">
    <property type="match status" value="1"/>
</dbReference>
<dbReference type="AlphaFoldDB" id="A0A9P5VCL1"/>
<organism evidence="3 4">
    <name type="scientific">Linnemannia schmuckeri</name>
    <dbReference type="NCBI Taxonomy" id="64567"/>
    <lineage>
        <taxon>Eukaryota</taxon>
        <taxon>Fungi</taxon>
        <taxon>Fungi incertae sedis</taxon>
        <taxon>Mucoromycota</taxon>
        <taxon>Mortierellomycotina</taxon>
        <taxon>Mortierellomycetes</taxon>
        <taxon>Mortierellales</taxon>
        <taxon>Mortierellaceae</taxon>
        <taxon>Linnemannia</taxon>
    </lineage>
</organism>
<feature type="compositionally biased region" description="Low complexity" evidence="1">
    <location>
        <begin position="251"/>
        <end position="270"/>
    </location>
</feature>
<dbReference type="InterPro" id="IPR001810">
    <property type="entry name" value="F-box_dom"/>
</dbReference>
<dbReference type="SUPFAM" id="SSF52047">
    <property type="entry name" value="RNI-like"/>
    <property type="match status" value="1"/>
</dbReference>
<name>A0A9P5VCL1_9FUNG</name>
<sequence>MQQQQNDMTGTVPESPPPITTVTKALQMPELLLHIGSHLTSPTLIRCFLVCRTWHHLLKPLLWHTFEFPAPEPMFGSSLTKRQPSPDQVRRMASWIQRLIFYKDPKSIRSSSFEYFITALLIPDNHDNKDKEDDGGDGNRDHLTRLDVFFTIPEVDRLLQQNQGSLRRLRITSNMYHPAIAYLARGVLTERILGMSRLEELSLMRFHISQGPQGSAFLQTLPRLRVLELGMVKLDAYVPGQEAQDEGQGQEHGQAYGSNSNSNSSNNDSNTSFVLPRIRKLKLDRVLVEGQQLMNLWKACTHVEDLTWIWTRLPHCVDFPTAKVCDHLARPSSLSMIQSLSRLELNAKTVTDEEFSRLLGLLPNLRGLVVNNTRFGPLALATLLGDDVEGNESRRQGRRARGWRELSFVNCMWLTGWDTQRILTSCSSLEVFAGSPIYISQITSRQNLFAIINSSTPSESLSTTPFRTLPHEQDEVPLQDRPWVCSASLEYLDVRFLLCTEDENRTSTVPSRNSDTMRLRKGIIYDRLASLQKLQVLSLSNNDGIIISPTVIRYEEESGTRRAYGLDFCLRYEMARLAPLKRLRELRLHRLENDLQMGEEEFLWLEREFLDLVAILGPFDEGLVGGKSYRFYLGRG</sequence>
<accession>A0A9P5VCL1</accession>
<comment type="caution">
    <text evidence="3">The sequence shown here is derived from an EMBL/GenBank/DDBJ whole genome shotgun (WGS) entry which is preliminary data.</text>
</comment>
<evidence type="ECO:0000313" key="3">
    <source>
        <dbReference type="EMBL" id="KAF9152645.1"/>
    </source>
</evidence>
<dbReference type="Gene3D" id="3.80.10.10">
    <property type="entry name" value="Ribonuclease Inhibitor"/>
    <property type="match status" value="1"/>
</dbReference>
<keyword evidence="4" id="KW-1185">Reference proteome</keyword>
<reference evidence="3" key="1">
    <citation type="journal article" date="2020" name="Fungal Divers.">
        <title>Resolving the Mortierellaceae phylogeny through synthesis of multi-gene phylogenetics and phylogenomics.</title>
        <authorList>
            <person name="Vandepol N."/>
            <person name="Liber J."/>
            <person name="Desiro A."/>
            <person name="Na H."/>
            <person name="Kennedy M."/>
            <person name="Barry K."/>
            <person name="Grigoriev I.V."/>
            <person name="Miller A.N."/>
            <person name="O'Donnell K."/>
            <person name="Stajich J.E."/>
            <person name="Bonito G."/>
        </authorList>
    </citation>
    <scope>NUCLEOTIDE SEQUENCE</scope>
    <source>
        <strain evidence="3">NRRL 6426</strain>
    </source>
</reference>
<dbReference type="CDD" id="cd09917">
    <property type="entry name" value="F-box_SF"/>
    <property type="match status" value="1"/>
</dbReference>
<dbReference type="SUPFAM" id="SSF81383">
    <property type="entry name" value="F-box domain"/>
    <property type="match status" value="1"/>
</dbReference>
<dbReference type="InterPro" id="IPR032675">
    <property type="entry name" value="LRR_dom_sf"/>
</dbReference>
<evidence type="ECO:0000256" key="1">
    <source>
        <dbReference type="SAM" id="MobiDB-lite"/>
    </source>
</evidence>
<dbReference type="EMBL" id="JAAAUQ010000229">
    <property type="protein sequence ID" value="KAF9152645.1"/>
    <property type="molecule type" value="Genomic_DNA"/>
</dbReference>
<dbReference type="OrthoDB" id="2430174at2759"/>
<proteinExistence type="predicted"/>
<dbReference type="Pfam" id="PF12937">
    <property type="entry name" value="F-box-like"/>
    <property type="match status" value="1"/>
</dbReference>
<dbReference type="Proteomes" id="UP000748756">
    <property type="component" value="Unassembled WGS sequence"/>
</dbReference>
<feature type="domain" description="F-box" evidence="2">
    <location>
        <begin position="29"/>
        <end position="66"/>
    </location>
</feature>
<protein>
    <recommendedName>
        <fullName evidence="2">F-box domain-containing protein</fullName>
    </recommendedName>
</protein>
<feature type="region of interest" description="Disordered" evidence="1">
    <location>
        <begin position="242"/>
        <end position="271"/>
    </location>
</feature>
<gene>
    <name evidence="3" type="ORF">BG015_004924</name>
</gene>